<feature type="region of interest" description="Disordered" evidence="1">
    <location>
        <begin position="61"/>
        <end position="82"/>
    </location>
</feature>
<dbReference type="OrthoDB" id="7451790at2759"/>
<dbReference type="AlphaFoldDB" id="A0A0R3WFB9"/>
<reference evidence="2 3" key="2">
    <citation type="submission" date="2018-11" db="EMBL/GenBank/DDBJ databases">
        <authorList>
            <consortium name="Pathogen Informatics"/>
        </authorList>
    </citation>
    <scope>NUCLEOTIDE SEQUENCE [LARGE SCALE GENOMIC DNA]</scope>
</reference>
<sequence>MDEILAHREEIKYTKERLCCKDSDWSKRCAQAEEERDEAVAKMRAISERLKEVERNCKSQLESAENALREQEREANQRLLETQEAANQRIHQVEEEMRQILLESMSLRETVATTVKHLAGELGYQGD</sequence>
<evidence type="ECO:0000313" key="2">
    <source>
        <dbReference type="EMBL" id="VDK44086.1"/>
    </source>
</evidence>
<accession>A0A0R3WFB9</accession>
<evidence type="ECO:0000313" key="3">
    <source>
        <dbReference type="Proteomes" id="UP000282613"/>
    </source>
</evidence>
<name>A0A0R3WFB9_TAEAS</name>
<feature type="compositionally biased region" description="Basic and acidic residues" evidence="1">
    <location>
        <begin position="67"/>
        <end position="76"/>
    </location>
</feature>
<dbReference type="WBParaSite" id="TASK_0000956201-mRNA-1">
    <property type="protein sequence ID" value="TASK_0000956201-mRNA-1"/>
    <property type="gene ID" value="TASK_0000956201"/>
</dbReference>
<protein>
    <submittedName>
        <fullName evidence="4">Coiled-coil domain-containing protein 153</fullName>
    </submittedName>
</protein>
<dbReference type="Proteomes" id="UP000282613">
    <property type="component" value="Unassembled WGS sequence"/>
</dbReference>
<evidence type="ECO:0000313" key="4">
    <source>
        <dbReference type="WBParaSite" id="TASK_0000956201-mRNA-1"/>
    </source>
</evidence>
<keyword evidence="3" id="KW-1185">Reference proteome</keyword>
<gene>
    <name evidence="2" type="ORF">TASK_LOCUS9563</name>
</gene>
<proteinExistence type="predicted"/>
<evidence type="ECO:0000256" key="1">
    <source>
        <dbReference type="SAM" id="MobiDB-lite"/>
    </source>
</evidence>
<dbReference type="EMBL" id="UYRS01019251">
    <property type="protein sequence ID" value="VDK44086.1"/>
    <property type="molecule type" value="Genomic_DNA"/>
</dbReference>
<organism evidence="4">
    <name type="scientific">Taenia asiatica</name>
    <name type="common">Asian tapeworm</name>
    <dbReference type="NCBI Taxonomy" id="60517"/>
    <lineage>
        <taxon>Eukaryota</taxon>
        <taxon>Metazoa</taxon>
        <taxon>Spiralia</taxon>
        <taxon>Lophotrochozoa</taxon>
        <taxon>Platyhelminthes</taxon>
        <taxon>Cestoda</taxon>
        <taxon>Eucestoda</taxon>
        <taxon>Cyclophyllidea</taxon>
        <taxon>Taeniidae</taxon>
        <taxon>Taenia</taxon>
    </lineage>
</organism>
<dbReference type="STRING" id="60517.A0A0R3WFB9"/>
<reference evidence="4" key="1">
    <citation type="submission" date="2017-02" db="UniProtKB">
        <authorList>
            <consortium name="WormBaseParasite"/>
        </authorList>
    </citation>
    <scope>IDENTIFICATION</scope>
</reference>